<reference evidence="2 3" key="2">
    <citation type="submission" date="2017-10" db="EMBL/GenBank/DDBJ databases">
        <title>Genome analyses suggest a sexual origin of heterokaryosis in a supposedly ancient asexual fungus.</title>
        <authorList>
            <person name="Corradi N."/>
            <person name="Sedzielewska K."/>
            <person name="Noel J."/>
            <person name="Charron P."/>
            <person name="Farinelli L."/>
            <person name="Marton T."/>
            <person name="Kruger M."/>
            <person name="Pelin A."/>
            <person name="Brachmann A."/>
            <person name="Corradi N."/>
        </authorList>
    </citation>
    <scope>NUCLEOTIDE SEQUENCE [LARGE SCALE GENOMIC DNA]</scope>
    <source>
        <strain evidence="2 3">A1</strain>
    </source>
</reference>
<feature type="domain" description="Reverse transcriptase" evidence="1">
    <location>
        <begin position="1"/>
        <end position="188"/>
    </location>
</feature>
<dbReference type="EMBL" id="LLXH01000734">
    <property type="protein sequence ID" value="PKC63460.1"/>
    <property type="molecule type" value="Genomic_DNA"/>
</dbReference>
<dbReference type="VEuPathDB" id="FungiDB:FUN_010685"/>
<dbReference type="VEuPathDB" id="FungiDB:RhiirFUN_002266"/>
<dbReference type="VEuPathDB" id="FungiDB:RhiirFUN_024942"/>
<protein>
    <recommendedName>
        <fullName evidence="1">Reverse transcriptase domain-containing protein</fullName>
    </recommendedName>
</protein>
<dbReference type="PROSITE" id="PS50878">
    <property type="entry name" value="RT_POL"/>
    <property type="match status" value="1"/>
</dbReference>
<dbReference type="InterPro" id="IPR000477">
    <property type="entry name" value="RT_dom"/>
</dbReference>
<dbReference type="VEuPathDB" id="FungiDB:RhiirA1_463720"/>
<evidence type="ECO:0000313" key="3">
    <source>
        <dbReference type="Proteomes" id="UP000232688"/>
    </source>
</evidence>
<accession>A0A2N0RJH3</accession>
<dbReference type="VEuPathDB" id="FungiDB:RhiirFUN_005367"/>
<evidence type="ECO:0000259" key="1">
    <source>
        <dbReference type="PROSITE" id="PS50878"/>
    </source>
</evidence>
<evidence type="ECO:0000313" key="2">
    <source>
        <dbReference type="EMBL" id="PKC63460.1"/>
    </source>
</evidence>
<dbReference type="VEuPathDB" id="FungiDB:FUN_024249"/>
<gene>
    <name evidence="2" type="ORF">RhiirA1_463720</name>
</gene>
<name>A0A2N0RJH3_9GLOM</name>
<comment type="caution">
    <text evidence="2">The sequence shown here is derived from an EMBL/GenBank/DDBJ whole genome shotgun (WGS) entry which is preliminary data.</text>
</comment>
<dbReference type="VEuPathDB" id="FungiDB:FUN_010384"/>
<dbReference type="AlphaFoldDB" id="A0A2N0RJH3"/>
<dbReference type="Pfam" id="PF00078">
    <property type="entry name" value="RVT_1"/>
    <property type="match status" value="1"/>
</dbReference>
<organism evidence="2 3">
    <name type="scientific">Rhizophagus irregularis</name>
    <dbReference type="NCBI Taxonomy" id="588596"/>
    <lineage>
        <taxon>Eukaryota</taxon>
        <taxon>Fungi</taxon>
        <taxon>Fungi incertae sedis</taxon>
        <taxon>Mucoromycota</taxon>
        <taxon>Glomeromycotina</taxon>
        <taxon>Glomeromycetes</taxon>
        <taxon>Glomerales</taxon>
        <taxon>Glomeraceae</taxon>
        <taxon>Rhizophagus</taxon>
    </lineage>
</organism>
<sequence>MKHHRVSQNSQELLILSQDISKAFDSIDLSMFRLCFDWLKFPSNLSEFIISLFTSRKNRILTPFGKTESYDLLIGIDQGEVISLLLWTIYFDPLLTELSSSVISPYIWSSGIPANILNINNNDDVAVPITQLTYMDDSTLIAFSLTGLEQLLSIARDFYFLNNITANFSKYELVVSSSAGNNLISFQLDSEILDHLSPMSFSLQALRLSSSFRFLDVWFNLQSSPNFVLSQLKDIYSSFVASVHFKKLTPAQLAYLHSLIVLPKIQFRSQVLYLSESQIMRIANGYYGLQRKALSVARTFPSIALTSRFFSKDANPYDSLCERLLNRFLSWISLLFTGSKQANWILIILRTLQLILNHNWLFQAIKLLYESGLQFDFPDNTFLNLMPNEVCPLVSLSSDLAVLETRSWLKSTLWCFSQIVDPFYNFQFIWSDLKYMVDSSNSLIFGQVFYTFDDDSETRIVYFSHWIPFTHNQMQITPCPGCPLHCLDMDEDPLALKTVGGKLIHCSCLSILPSYHCLQLFQMTVHVDISQQFINLKLSPFILCSYFRFLLGFTELYIPERYLAIAPPPLIHCDNSPALLPNLAPVSNPKFALRSDSIFHISGTIHAIDSLTSLLVCAWIQSLEGFILDSRIFSCPMISPYNDVAELAFILYVLNSLPLDSSVSFVSMFKFDMLFSRCFLKDSIPALSVRTHDLIKGPTWPDLLQPIPLLDDIFPFSLNTMGLFTRYDKLLTQDLFDELPVMYRLFQRFSGLYADDSLCPICGIFMETLEHLFTCSPSYLDDEKDYPALLNHKDVTTVLIERFLVKLATKVSFSLRCKQLYDELLTALRNLLTLGLSDLLSSNNYSSFSASWFFQEIYHGLWRPKCKIKVTKNAVKGTLPGTLRSYKGPSVQPFRFSASQSRTVLIWNNILAGCKIRWMLEQVEAGKIVLDLKMNILQAIQYIIQDWDKITADTIKNCWNHTKILSNSIIPDDINNDDLILDDKLARIIETLNLPNRMGIKELITIPGEEIVYEIPEVLEIADLFKSELNTNHPDELDNSIEEETICINNTLQSLKTVHMFLLQQENTSEQINLVGKIEKFIKRE</sequence>
<reference evidence="2 3" key="1">
    <citation type="submission" date="2017-10" db="EMBL/GenBank/DDBJ databases">
        <title>Extensive intraspecific genome diversity in a model arbuscular mycorrhizal fungus.</title>
        <authorList>
            <person name="Chen E.C.H."/>
            <person name="Morin E."/>
            <person name="Baudet D."/>
            <person name="Noel J."/>
            <person name="Ndikumana S."/>
            <person name="Charron P."/>
            <person name="St-Onge C."/>
            <person name="Giorgi J."/>
            <person name="Grigoriev I.V."/>
            <person name="Roux C."/>
            <person name="Martin F.M."/>
            <person name="Corradi N."/>
        </authorList>
    </citation>
    <scope>NUCLEOTIDE SEQUENCE [LARGE SCALE GENOMIC DNA]</scope>
    <source>
        <strain evidence="2 3">A1</strain>
    </source>
</reference>
<proteinExistence type="predicted"/>
<dbReference type="Proteomes" id="UP000232688">
    <property type="component" value="Unassembled WGS sequence"/>
</dbReference>